<evidence type="ECO:0000256" key="3">
    <source>
        <dbReference type="ARBA" id="ARBA00022692"/>
    </source>
</evidence>
<dbReference type="GO" id="GO:0005886">
    <property type="term" value="C:plasma membrane"/>
    <property type="evidence" value="ECO:0007669"/>
    <property type="project" value="UniProtKB-SubCell"/>
</dbReference>
<protein>
    <submittedName>
        <fullName evidence="8">Flp pilus assembly protein tadB</fullName>
    </submittedName>
</protein>
<sequence length="265" mass="30123">MNLHAINVNELTNRKRWQRLMSDVTLVADVLGPRSVLYITFYAFGTAFMLWYVMTEIARLGSLWMFVVMWMALLFIGYRYLVNRRRKLFTNSFPDVLNMLMSAVTAGDSLMHAIGYVGEKIDTAIGHEFKLMSERLKMGEAPEVVLVRACRHYPYPEFVFFTLTLKANLARGGQLKSVLARLIRVLVDSRTLEKKKMSMTSEARVSAKIVAAIPLGFTILLSQIAPHNLEILMEDPIGNWVIIYVIGSELLGLFIVWLLVKGVSL</sequence>
<keyword evidence="3 6" id="KW-0812">Transmembrane</keyword>
<evidence type="ECO:0000256" key="5">
    <source>
        <dbReference type="ARBA" id="ARBA00023136"/>
    </source>
</evidence>
<evidence type="ECO:0000313" key="9">
    <source>
        <dbReference type="Proteomes" id="UP000031670"/>
    </source>
</evidence>
<evidence type="ECO:0000313" key="8">
    <source>
        <dbReference type="EMBL" id="GAM60283.1"/>
    </source>
</evidence>
<accession>A0A0B8PAR7</accession>
<feature type="transmembrane region" description="Helical" evidence="6">
    <location>
        <begin position="60"/>
        <end position="81"/>
    </location>
</feature>
<comment type="caution">
    <text evidence="8">The sequence shown here is derived from an EMBL/GenBank/DDBJ whole genome shotgun (WGS) entry which is preliminary data.</text>
</comment>
<feature type="transmembrane region" description="Helical" evidence="6">
    <location>
        <begin position="237"/>
        <end position="260"/>
    </location>
</feature>
<dbReference type="PANTHER" id="PTHR35007:SF2">
    <property type="entry name" value="PILUS ASSEMBLE PROTEIN"/>
    <property type="match status" value="1"/>
</dbReference>
<name>A0A0B8PAR7_9VIBR</name>
<keyword evidence="5 6" id="KW-0472">Membrane</keyword>
<dbReference type="InterPro" id="IPR018076">
    <property type="entry name" value="T2SS_GspF_dom"/>
</dbReference>
<reference evidence="8 9" key="1">
    <citation type="submission" date="2015-01" db="EMBL/GenBank/DDBJ databases">
        <title>Vibrio sp. C5 JCM 19232 whole genome shotgun sequence.</title>
        <authorList>
            <person name="Sawabe T."/>
            <person name="Meirelles P."/>
            <person name="Feng G."/>
            <person name="Sayaka M."/>
            <person name="Hattori M."/>
            <person name="Ohkuma M."/>
        </authorList>
    </citation>
    <scope>NUCLEOTIDE SEQUENCE [LARGE SCALE GENOMIC DNA]</scope>
    <source>
        <strain evidence="8 9">JCM19232</strain>
    </source>
</reference>
<comment type="subcellular location">
    <subcellularLocation>
        <location evidence="1">Cell membrane</location>
        <topology evidence="1">Multi-pass membrane protein</topology>
    </subcellularLocation>
</comment>
<proteinExistence type="predicted"/>
<feature type="transmembrane region" description="Helical" evidence="6">
    <location>
        <begin position="36"/>
        <end position="54"/>
    </location>
</feature>
<feature type="domain" description="Type II secretion system protein GspF" evidence="7">
    <location>
        <begin position="98"/>
        <end position="220"/>
    </location>
</feature>
<feature type="transmembrane region" description="Helical" evidence="6">
    <location>
        <begin position="205"/>
        <end position="225"/>
    </location>
</feature>
<keyword evidence="4 6" id="KW-1133">Transmembrane helix</keyword>
<evidence type="ECO:0000256" key="2">
    <source>
        <dbReference type="ARBA" id="ARBA00022475"/>
    </source>
</evidence>
<dbReference type="PANTHER" id="PTHR35007">
    <property type="entry name" value="INTEGRAL MEMBRANE PROTEIN-RELATED"/>
    <property type="match status" value="1"/>
</dbReference>
<evidence type="ECO:0000256" key="1">
    <source>
        <dbReference type="ARBA" id="ARBA00004651"/>
    </source>
</evidence>
<dbReference type="AlphaFoldDB" id="A0A0B8PAR7"/>
<gene>
    <name evidence="8" type="ORF">JCM19232_616</name>
</gene>
<reference evidence="8 9" key="2">
    <citation type="submission" date="2015-01" db="EMBL/GenBank/DDBJ databases">
        <authorList>
            <consortium name="NBRP consortium"/>
            <person name="Sawabe T."/>
            <person name="Meirelles P."/>
            <person name="Feng G."/>
            <person name="Sayaka M."/>
            <person name="Hattori M."/>
            <person name="Ohkuma M."/>
        </authorList>
    </citation>
    <scope>NUCLEOTIDE SEQUENCE [LARGE SCALE GENOMIC DNA]</scope>
    <source>
        <strain evidence="8 9">JCM19232</strain>
    </source>
</reference>
<dbReference type="Pfam" id="PF00482">
    <property type="entry name" value="T2SSF"/>
    <property type="match status" value="1"/>
</dbReference>
<keyword evidence="2" id="KW-1003">Cell membrane</keyword>
<dbReference type="Proteomes" id="UP000031670">
    <property type="component" value="Unassembled WGS sequence"/>
</dbReference>
<evidence type="ECO:0000256" key="6">
    <source>
        <dbReference type="SAM" id="Phobius"/>
    </source>
</evidence>
<dbReference type="EMBL" id="BBSA01000001">
    <property type="protein sequence ID" value="GAM60283.1"/>
    <property type="molecule type" value="Genomic_DNA"/>
</dbReference>
<organism evidence="8 9">
    <name type="scientific">Vibrio ishigakensis</name>
    <dbReference type="NCBI Taxonomy" id="1481914"/>
    <lineage>
        <taxon>Bacteria</taxon>
        <taxon>Pseudomonadati</taxon>
        <taxon>Pseudomonadota</taxon>
        <taxon>Gammaproteobacteria</taxon>
        <taxon>Vibrionales</taxon>
        <taxon>Vibrionaceae</taxon>
        <taxon>Vibrio</taxon>
    </lineage>
</organism>
<evidence type="ECO:0000259" key="7">
    <source>
        <dbReference type="Pfam" id="PF00482"/>
    </source>
</evidence>
<evidence type="ECO:0000256" key="4">
    <source>
        <dbReference type="ARBA" id="ARBA00022989"/>
    </source>
</evidence>